<keyword evidence="2" id="KW-1185">Reference proteome</keyword>
<dbReference type="AlphaFoldDB" id="A0A1W1ZC79"/>
<proteinExistence type="predicted"/>
<accession>A0A1W1ZC79</accession>
<dbReference type="STRING" id="151894.SAMN04488524_0581"/>
<dbReference type="EMBL" id="FWXT01000001">
    <property type="protein sequence ID" value="SMC45936.1"/>
    <property type="molecule type" value="Genomic_DNA"/>
</dbReference>
<protein>
    <submittedName>
        <fullName evidence="1">Uncharacterized protein</fullName>
    </submittedName>
</protein>
<dbReference type="Proteomes" id="UP000192756">
    <property type="component" value="Unassembled WGS sequence"/>
</dbReference>
<reference evidence="2" key="1">
    <citation type="submission" date="2017-04" db="EMBL/GenBank/DDBJ databases">
        <authorList>
            <person name="Varghese N."/>
            <person name="Submissions S."/>
        </authorList>
    </citation>
    <scope>NUCLEOTIDE SEQUENCE [LARGE SCALE GENOMIC DNA]</scope>
    <source>
        <strain evidence="2">DSM 12126</strain>
    </source>
</reference>
<evidence type="ECO:0000313" key="1">
    <source>
        <dbReference type="EMBL" id="SMC45936.1"/>
    </source>
</evidence>
<sequence length="73" mass="8896">MKHQKLFNYMLEEHGVMLMENELQEIVRICRSESKINLRAEFKEYIEKQTCLTEKDKNIFKGAVYDWLWEAQP</sequence>
<dbReference type="RefSeq" id="WP_084236909.1">
    <property type="nucleotide sequence ID" value="NZ_FWXT01000001.1"/>
</dbReference>
<gene>
    <name evidence="1" type="ORF">SAMN04488524_0581</name>
</gene>
<organism evidence="1 2">
    <name type="scientific">Pedobacter africanus</name>
    <dbReference type="NCBI Taxonomy" id="151894"/>
    <lineage>
        <taxon>Bacteria</taxon>
        <taxon>Pseudomonadati</taxon>
        <taxon>Bacteroidota</taxon>
        <taxon>Sphingobacteriia</taxon>
        <taxon>Sphingobacteriales</taxon>
        <taxon>Sphingobacteriaceae</taxon>
        <taxon>Pedobacter</taxon>
    </lineage>
</organism>
<name>A0A1W1ZC79_9SPHI</name>
<evidence type="ECO:0000313" key="2">
    <source>
        <dbReference type="Proteomes" id="UP000192756"/>
    </source>
</evidence>